<reference evidence="1 2" key="1">
    <citation type="journal article" date="2016" name="Nat. Commun.">
        <title>Thousands of microbial genomes shed light on interconnected biogeochemical processes in an aquifer system.</title>
        <authorList>
            <person name="Anantharaman K."/>
            <person name="Brown C.T."/>
            <person name="Hug L.A."/>
            <person name="Sharon I."/>
            <person name="Castelle C.J."/>
            <person name="Probst A.J."/>
            <person name="Thomas B.C."/>
            <person name="Singh A."/>
            <person name="Wilkins M.J."/>
            <person name="Karaoz U."/>
            <person name="Brodie E.L."/>
            <person name="Williams K.H."/>
            <person name="Hubbard S.S."/>
            <person name="Banfield J.F."/>
        </authorList>
    </citation>
    <scope>NUCLEOTIDE SEQUENCE [LARGE SCALE GENOMIC DNA]</scope>
</reference>
<evidence type="ECO:0000313" key="1">
    <source>
        <dbReference type="EMBL" id="OGY61863.1"/>
    </source>
</evidence>
<protein>
    <submittedName>
        <fullName evidence="1">Uncharacterized protein</fullName>
    </submittedName>
</protein>
<gene>
    <name evidence="1" type="ORF">A3G58_01190</name>
</gene>
<accession>A0A1G1ZB33</accession>
<proteinExistence type="predicted"/>
<evidence type="ECO:0000313" key="2">
    <source>
        <dbReference type="Proteomes" id="UP000177801"/>
    </source>
</evidence>
<dbReference type="Proteomes" id="UP000177801">
    <property type="component" value="Unassembled WGS sequence"/>
</dbReference>
<organism evidence="1 2">
    <name type="scientific">Candidatus Colwellbacteria bacterium RIFCSPLOWO2_12_FULL_46_17</name>
    <dbReference type="NCBI Taxonomy" id="1797695"/>
    <lineage>
        <taxon>Bacteria</taxon>
        <taxon>Candidatus Colwelliibacteriota</taxon>
    </lineage>
</organism>
<dbReference type="EMBL" id="MHJD01000037">
    <property type="protein sequence ID" value="OGY61863.1"/>
    <property type="molecule type" value="Genomic_DNA"/>
</dbReference>
<sequence length="94" mass="10780">MADIKVSPVSDDNDEYIYDVEVTEGGSATEHRVTLAFDYYETITNGEIDPDELVKKSFEFLLDKEPKEAILGEFNIEEILQHFPDFEDEVLSTE</sequence>
<dbReference type="AlphaFoldDB" id="A0A1G1ZB33"/>
<comment type="caution">
    <text evidence="1">The sequence shown here is derived from an EMBL/GenBank/DDBJ whole genome shotgun (WGS) entry which is preliminary data.</text>
</comment>
<name>A0A1G1ZB33_9BACT</name>